<feature type="transmembrane region" description="Helical" evidence="7">
    <location>
        <begin position="339"/>
        <end position="364"/>
    </location>
</feature>
<gene>
    <name evidence="8" type="ORF">C665_02582</name>
</gene>
<evidence type="ECO:0000256" key="4">
    <source>
        <dbReference type="ARBA" id="ARBA00022692"/>
    </source>
</evidence>
<protein>
    <submittedName>
        <fullName evidence="8">Chromate transporter</fullName>
    </submittedName>
</protein>
<comment type="subcellular location">
    <subcellularLocation>
        <location evidence="1">Cell membrane</location>
        <topology evidence="1">Multi-pass membrane protein</topology>
    </subcellularLocation>
</comment>
<dbReference type="InterPro" id="IPR003370">
    <property type="entry name" value="Chromate_transpt"/>
</dbReference>
<feature type="transmembrane region" description="Helical" evidence="7">
    <location>
        <begin position="149"/>
        <end position="181"/>
    </location>
</feature>
<organism evidence="8 9">
    <name type="scientific">Thauera aminoaromatica S2</name>
    <dbReference type="NCBI Taxonomy" id="1234381"/>
    <lineage>
        <taxon>Bacteria</taxon>
        <taxon>Pseudomonadati</taxon>
        <taxon>Pseudomonadota</taxon>
        <taxon>Betaproteobacteria</taxon>
        <taxon>Rhodocyclales</taxon>
        <taxon>Zoogloeaceae</taxon>
        <taxon>Thauera</taxon>
    </lineage>
</organism>
<keyword evidence="3" id="KW-1003">Cell membrane</keyword>
<sequence>MNEAKDVEHSPWAVFLIFLRLGLTSFGGPVAHLGYFHAEFVARRRWLGERAYADLVALCQFLPGPASSQVGMALGLQRAGYRGALAAWAGFTLPSAIALILFALGLARHGDALLSGALHGLKVVAVAVVAQAVWGMAGKLCIGRARITLMALAACMVLALPTAWTQVGVIALAGLAGLALFRAQAEAGVREPSAATRRAASSGARAGGLGPLPSVSVPLAGVSEPDSGVLGANTGAPGPRSGWLWLAAFFALLAALPLLVALQPDGWLARVDAFYRSGALVFGGGHVVLPLLQAEVVPTGWVDGEAFLAGYGAAQAVPGPLFTFAAFLGAAAQDGYGGWVGGIVCLLAVFAPSFLLVAGALPFWERLRGDARMQAALAGINAAVVGLLLAALYQPVWTSAIHRPQDFALGLVALVALMSWKWPPWLVVAACGVAGGVLSA</sequence>
<keyword evidence="4 7" id="KW-0812">Transmembrane</keyword>
<feature type="transmembrane region" description="Helical" evidence="7">
    <location>
        <begin position="113"/>
        <end position="137"/>
    </location>
</feature>
<feature type="transmembrane region" description="Helical" evidence="7">
    <location>
        <begin position="376"/>
        <end position="396"/>
    </location>
</feature>
<dbReference type="PANTHER" id="PTHR33567">
    <property type="entry name" value="CHROMATE ION TRANSPORTER (EUROFUNG)"/>
    <property type="match status" value="1"/>
</dbReference>
<dbReference type="Pfam" id="PF02417">
    <property type="entry name" value="Chromate_transp"/>
    <property type="match status" value="2"/>
</dbReference>
<dbReference type="RefSeq" id="WP_004299437.1">
    <property type="nucleotide sequence ID" value="NZ_AMXD01000007.1"/>
</dbReference>
<dbReference type="AlphaFoldDB" id="N6Z1I9"/>
<dbReference type="PIRSF" id="PIRSF004810">
    <property type="entry name" value="ChrA"/>
    <property type="match status" value="1"/>
</dbReference>
<feature type="transmembrane region" description="Helical" evidence="7">
    <location>
        <begin position="408"/>
        <end position="438"/>
    </location>
</feature>
<comment type="similarity">
    <text evidence="2">Belongs to the chromate ion transporter (CHR) (TC 2.A.51) family.</text>
</comment>
<evidence type="ECO:0000256" key="3">
    <source>
        <dbReference type="ARBA" id="ARBA00022475"/>
    </source>
</evidence>
<dbReference type="GO" id="GO:0015109">
    <property type="term" value="F:chromate transmembrane transporter activity"/>
    <property type="evidence" value="ECO:0007669"/>
    <property type="project" value="InterPro"/>
</dbReference>
<proteinExistence type="inferred from homology"/>
<accession>N6Z1I9</accession>
<name>N6Z1I9_THASP</name>
<evidence type="ECO:0000256" key="6">
    <source>
        <dbReference type="ARBA" id="ARBA00023136"/>
    </source>
</evidence>
<feature type="transmembrane region" description="Helical" evidence="7">
    <location>
        <begin position="85"/>
        <end position="107"/>
    </location>
</feature>
<reference evidence="8 9" key="1">
    <citation type="submission" date="2012-09" db="EMBL/GenBank/DDBJ databases">
        <title>Draft Genome Sequences of 6 Strains from Genus Thauera.</title>
        <authorList>
            <person name="Liu B."/>
            <person name="Shapleigh J.P."/>
            <person name="Frostegard A.H."/>
        </authorList>
    </citation>
    <scope>NUCLEOTIDE SEQUENCE [LARGE SCALE GENOMIC DNA]</scope>
    <source>
        <strain evidence="8 9">S2</strain>
    </source>
</reference>
<dbReference type="Proteomes" id="UP000013042">
    <property type="component" value="Unassembled WGS sequence"/>
</dbReference>
<evidence type="ECO:0000313" key="8">
    <source>
        <dbReference type="EMBL" id="ENO88273.1"/>
    </source>
</evidence>
<dbReference type="EMBL" id="AMXD01000007">
    <property type="protein sequence ID" value="ENO88273.1"/>
    <property type="molecule type" value="Genomic_DNA"/>
</dbReference>
<evidence type="ECO:0000313" key="9">
    <source>
        <dbReference type="Proteomes" id="UP000013042"/>
    </source>
</evidence>
<comment type="caution">
    <text evidence="8">The sequence shown here is derived from an EMBL/GenBank/DDBJ whole genome shotgun (WGS) entry which is preliminary data.</text>
</comment>
<feature type="transmembrane region" description="Helical" evidence="7">
    <location>
        <begin position="243"/>
        <end position="262"/>
    </location>
</feature>
<feature type="transmembrane region" description="Helical" evidence="7">
    <location>
        <begin position="274"/>
        <end position="292"/>
    </location>
</feature>
<evidence type="ECO:0000256" key="1">
    <source>
        <dbReference type="ARBA" id="ARBA00004651"/>
    </source>
</evidence>
<evidence type="ECO:0000256" key="7">
    <source>
        <dbReference type="SAM" id="Phobius"/>
    </source>
</evidence>
<evidence type="ECO:0000256" key="5">
    <source>
        <dbReference type="ARBA" id="ARBA00022989"/>
    </source>
</evidence>
<dbReference type="PANTHER" id="PTHR33567:SF3">
    <property type="entry name" value="CHROMATE ION TRANSPORTER (EUROFUNG)"/>
    <property type="match status" value="1"/>
</dbReference>
<dbReference type="GO" id="GO:0005886">
    <property type="term" value="C:plasma membrane"/>
    <property type="evidence" value="ECO:0007669"/>
    <property type="project" value="UniProtKB-SubCell"/>
</dbReference>
<feature type="transmembrane region" description="Helical" evidence="7">
    <location>
        <begin position="12"/>
        <end position="36"/>
    </location>
</feature>
<keyword evidence="6 7" id="KW-0472">Membrane</keyword>
<keyword evidence="5 7" id="KW-1133">Transmembrane helix</keyword>
<dbReference type="InterPro" id="IPR014047">
    <property type="entry name" value="Chr_Tranpt_l_chain"/>
</dbReference>
<evidence type="ECO:0000256" key="2">
    <source>
        <dbReference type="ARBA" id="ARBA00005262"/>
    </source>
</evidence>